<dbReference type="InterPro" id="IPR046373">
    <property type="entry name" value="Acyl-CoA_Oxase/DH_mid-dom_sf"/>
</dbReference>
<keyword evidence="10" id="KW-1185">Reference proteome</keyword>
<dbReference type="Proteomes" id="UP000529795">
    <property type="component" value="Unassembled WGS sequence"/>
</dbReference>
<evidence type="ECO:0000259" key="6">
    <source>
        <dbReference type="Pfam" id="PF00441"/>
    </source>
</evidence>
<reference evidence="9 10" key="1">
    <citation type="submission" date="2020-08" db="EMBL/GenBank/DDBJ databases">
        <title>Genomic Encyclopedia of Type Strains, Phase IV (KMG-IV): sequencing the most valuable type-strain genomes for metagenomic binning, comparative biology and taxonomic classification.</title>
        <authorList>
            <person name="Goeker M."/>
        </authorList>
    </citation>
    <scope>NUCLEOTIDE SEQUENCE [LARGE SCALE GENOMIC DNA]</scope>
    <source>
        <strain evidence="9 10">YC6723</strain>
    </source>
</reference>
<evidence type="ECO:0000256" key="1">
    <source>
        <dbReference type="ARBA" id="ARBA00001974"/>
    </source>
</evidence>
<evidence type="ECO:0000313" key="10">
    <source>
        <dbReference type="Proteomes" id="UP000529795"/>
    </source>
</evidence>
<dbReference type="SUPFAM" id="SSF47203">
    <property type="entry name" value="Acyl-CoA dehydrogenase C-terminal domain-like"/>
    <property type="match status" value="1"/>
</dbReference>
<evidence type="ECO:0000259" key="8">
    <source>
        <dbReference type="Pfam" id="PF02771"/>
    </source>
</evidence>
<dbReference type="Gene3D" id="1.10.540.10">
    <property type="entry name" value="Acyl-CoA dehydrogenase/oxidase, N-terminal domain"/>
    <property type="match status" value="1"/>
</dbReference>
<dbReference type="Pfam" id="PF00441">
    <property type="entry name" value="Acyl-CoA_dh_1"/>
    <property type="match status" value="1"/>
</dbReference>
<evidence type="ECO:0000256" key="4">
    <source>
        <dbReference type="ARBA" id="ARBA00022827"/>
    </source>
</evidence>
<dbReference type="InterPro" id="IPR006091">
    <property type="entry name" value="Acyl-CoA_Oxase/DH_mid-dom"/>
</dbReference>
<dbReference type="PANTHER" id="PTHR43884">
    <property type="entry name" value="ACYL-COA DEHYDROGENASE"/>
    <property type="match status" value="1"/>
</dbReference>
<dbReference type="InterPro" id="IPR009100">
    <property type="entry name" value="AcylCoA_DH/oxidase_NM_dom_sf"/>
</dbReference>
<dbReference type="InterPro" id="IPR036250">
    <property type="entry name" value="AcylCo_DH-like_C"/>
</dbReference>
<dbReference type="InterPro" id="IPR037069">
    <property type="entry name" value="AcylCoA_DH/ox_N_sf"/>
</dbReference>
<dbReference type="GO" id="GO:0050660">
    <property type="term" value="F:flavin adenine dinucleotide binding"/>
    <property type="evidence" value="ECO:0007669"/>
    <property type="project" value="InterPro"/>
</dbReference>
<evidence type="ECO:0000313" key="9">
    <source>
        <dbReference type="EMBL" id="MBB4155081.1"/>
    </source>
</evidence>
<evidence type="ECO:0000256" key="2">
    <source>
        <dbReference type="ARBA" id="ARBA00009347"/>
    </source>
</evidence>
<dbReference type="Pfam" id="PF02770">
    <property type="entry name" value="Acyl-CoA_dh_M"/>
    <property type="match status" value="1"/>
</dbReference>
<keyword evidence="3 5" id="KW-0285">Flavoprotein</keyword>
<accession>A0A840FE41</accession>
<dbReference type="InterPro" id="IPR009075">
    <property type="entry name" value="AcylCo_DH/oxidase_C"/>
</dbReference>
<dbReference type="Pfam" id="PF02771">
    <property type="entry name" value="Acyl-CoA_dh_N"/>
    <property type="match status" value="1"/>
</dbReference>
<dbReference type="Gene3D" id="2.40.110.10">
    <property type="entry name" value="Butyryl-CoA Dehydrogenase, subunit A, domain 2"/>
    <property type="match status" value="1"/>
</dbReference>
<evidence type="ECO:0000256" key="3">
    <source>
        <dbReference type="ARBA" id="ARBA00022630"/>
    </source>
</evidence>
<protein>
    <submittedName>
        <fullName evidence="9">Alkylation response protein AidB-like acyl-CoA dehydrogenase</fullName>
    </submittedName>
</protein>
<gene>
    <name evidence="9" type="ORF">GGQ80_002998</name>
</gene>
<feature type="domain" description="Acyl-CoA oxidase/dehydrogenase middle" evidence="7">
    <location>
        <begin position="124"/>
        <end position="219"/>
    </location>
</feature>
<dbReference type="RefSeq" id="WP_183986232.1">
    <property type="nucleotide sequence ID" value="NZ_JACIEV010000009.1"/>
</dbReference>
<dbReference type="PIRSF" id="PIRSF016578">
    <property type="entry name" value="HsaA"/>
    <property type="match status" value="1"/>
</dbReference>
<comment type="caution">
    <text evidence="9">The sequence shown here is derived from an EMBL/GenBank/DDBJ whole genome shotgun (WGS) entry which is preliminary data.</text>
</comment>
<comment type="similarity">
    <text evidence="2 5">Belongs to the acyl-CoA dehydrogenase family.</text>
</comment>
<dbReference type="SUPFAM" id="SSF56645">
    <property type="entry name" value="Acyl-CoA dehydrogenase NM domain-like"/>
    <property type="match status" value="1"/>
</dbReference>
<keyword evidence="4 5" id="KW-0274">FAD</keyword>
<proteinExistence type="inferred from homology"/>
<sequence>MSLIEPDHISSLRENIRRFLEKEATREMVEAWDRDDLIPPRPFMAKLAELGVFHVSVAEEYGGAGVDLTAMVVTIEELSRRSMQLAAYYIEATFYGALNIAECGTEAQKQRFLPDLAEGKLLFAYGLSEPDTGASLADVKTRAERRGDTVVINGFKRWCTGASTADYIYMLVRSGPAEAKRKNLSFVIVPVNSPGITITSIETMGAKGVPTNDVALDDVEIPFDLVVGGESGWDNGWSMLVGPALEAEKLEVPALALGVAEAVVEEAWQYSQERRQGGKAICSYQAIRHQLADAQTKLEACRLMLYNAVRLLEEKRPSAAETSMAKLFITETAVEIALTCQKILGAYGYARGFQMERHVRDILVTPIWGGSTNIQLNNIANLMGLPR</sequence>
<keyword evidence="5" id="KW-0560">Oxidoreductase</keyword>
<feature type="domain" description="Acyl-CoA dehydrogenase/oxidase N-terminal" evidence="8">
    <location>
        <begin position="10"/>
        <end position="120"/>
    </location>
</feature>
<comment type="cofactor">
    <cofactor evidence="1 5">
        <name>FAD</name>
        <dbReference type="ChEBI" id="CHEBI:57692"/>
    </cofactor>
</comment>
<dbReference type="PANTHER" id="PTHR43884:SF12">
    <property type="entry name" value="ISOVALERYL-COA DEHYDROGENASE, MITOCHONDRIAL-RELATED"/>
    <property type="match status" value="1"/>
</dbReference>
<dbReference type="GO" id="GO:0003995">
    <property type="term" value="F:acyl-CoA dehydrogenase activity"/>
    <property type="evidence" value="ECO:0007669"/>
    <property type="project" value="TreeGrafter"/>
</dbReference>
<evidence type="ECO:0000259" key="7">
    <source>
        <dbReference type="Pfam" id="PF02770"/>
    </source>
</evidence>
<evidence type="ECO:0000256" key="5">
    <source>
        <dbReference type="RuleBase" id="RU362125"/>
    </source>
</evidence>
<dbReference type="AlphaFoldDB" id="A0A840FE41"/>
<dbReference type="EMBL" id="JACIEV010000009">
    <property type="protein sequence ID" value="MBB4155081.1"/>
    <property type="molecule type" value="Genomic_DNA"/>
</dbReference>
<feature type="domain" description="Acyl-CoA dehydrogenase/oxidase C-terminal" evidence="6">
    <location>
        <begin position="235"/>
        <end position="381"/>
    </location>
</feature>
<dbReference type="InterPro" id="IPR013786">
    <property type="entry name" value="AcylCoA_DH/ox_N"/>
</dbReference>
<name>A0A840FE41_9SPHN</name>
<dbReference type="Gene3D" id="1.20.140.10">
    <property type="entry name" value="Butyryl-CoA Dehydrogenase, subunit A, domain 3"/>
    <property type="match status" value="1"/>
</dbReference>
<organism evidence="9 10">
    <name type="scientific">Sphingomonas jinjuensis</name>
    <dbReference type="NCBI Taxonomy" id="535907"/>
    <lineage>
        <taxon>Bacteria</taxon>
        <taxon>Pseudomonadati</taxon>
        <taxon>Pseudomonadota</taxon>
        <taxon>Alphaproteobacteria</taxon>
        <taxon>Sphingomonadales</taxon>
        <taxon>Sphingomonadaceae</taxon>
        <taxon>Sphingomonas</taxon>
    </lineage>
</organism>